<keyword evidence="12" id="KW-1185">Reference proteome</keyword>
<dbReference type="GO" id="GO:0035673">
    <property type="term" value="F:oligopeptide transmembrane transporter activity"/>
    <property type="evidence" value="ECO:0007669"/>
    <property type="project" value="InterPro"/>
</dbReference>
<feature type="transmembrane region" description="Helical" evidence="10">
    <location>
        <begin position="94"/>
        <end position="114"/>
    </location>
</feature>
<feature type="transmembrane region" description="Helical" evidence="10">
    <location>
        <begin position="468"/>
        <end position="488"/>
    </location>
</feature>
<keyword evidence="8 10" id="KW-0472">Membrane</keyword>
<feature type="compositionally biased region" description="Basic and acidic residues" evidence="9">
    <location>
        <begin position="13"/>
        <end position="39"/>
    </location>
</feature>
<evidence type="ECO:0000256" key="2">
    <source>
        <dbReference type="ARBA" id="ARBA00008807"/>
    </source>
</evidence>
<dbReference type="NCBIfam" id="TIGR00728">
    <property type="entry name" value="OPT_sfam"/>
    <property type="match status" value="1"/>
</dbReference>
<dbReference type="OrthoDB" id="9986677at2759"/>
<keyword evidence="5" id="KW-0571">Peptide transport</keyword>
<dbReference type="Pfam" id="PF03169">
    <property type="entry name" value="OPT"/>
    <property type="match status" value="1"/>
</dbReference>
<dbReference type="GO" id="GO:0015031">
    <property type="term" value="P:protein transport"/>
    <property type="evidence" value="ECO:0007669"/>
    <property type="project" value="UniProtKB-KW"/>
</dbReference>
<evidence type="ECO:0000256" key="6">
    <source>
        <dbReference type="ARBA" id="ARBA00022927"/>
    </source>
</evidence>
<evidence type="ECO:0000256" key="8">
    <source>
        <dbReference type="ARBA" id="ARBA00023136"/>
    </source>
</evidence>
<evidence type="ECO:0000256" key="10">
    <source>
        <dbReference type="SAM" id="Phobius"/>
    </source>
</evidence>
<evidence type="ECO:0000256" key="5">
    <source>
        <dbReference type="ARBA" id="ARBA00022856"/>
    </source>
</evidence>
<evidence type="ECO:0000256" key="9">
    <source>
        <dbReference type="SAM" id="MobiDB-lite"/>
    </source>
</evidence>
<feature type="transmembrane region" description="Helical" evidence="10">
    <location>
        <begin position="121"/>
        <end position="143"/>
    </location>
</feature>
<dbReference type="Proteomes" id="UP000774326">
    <property type="component" value="Unassembled WGS sequence"/>
</dbReference>
<proteinExistence type="inferred from homology"/>
<dbReference type="InterPro" id="IPR004648">
    <property type="entry name" value="Oligpept_transpt"/>
</dbReference>
<feature type="transmembrane region" description="Helical" evidence="10">
    <location>
        <begin position="721"/>
        <end position="746"/>
    </location>
</feature>
<feature type="transmembrane region" description="Helical" evidence="10">
    <location>
        <begin position="494"/>
        <end position="514"/>
    </location>
</feature>
<feature type="transmembrane region" description="Helical" evidence="10">
    <location>
        <begin position="693"/>
        <end position="709"/>
    </location>
</feature>
<evidence type="ECO:0008006" key="13">
    <source>
        <dbReference type="Google" id="ProtNLM"/>
    </source>
</evidence>
<accession>A0A9P8TQX7</accession>
<keyword evidence="4 10" id="KW-0812">Transmembrane</keyword>
<feature type="transmembrane region" description="Helical" evidence="10">
    <location>
        <begin position="412"/>
        <end position="435"/>
    </location>
</feature>
<feature type="transmembrane region" description="Helical" evidence="10">
    <location>
        <begin position="572"/>
        <end position="595"/>
    </location>
</feature>
<keyword evidence="7 10" id="KW-1133">Transmembrane helix</keyword>
<keyword evidence="3" id="KW-0813">Transport</keyword>
<feature type="transmembrane region" description="Helical" evidence="10">
    <location>
        <begin position="332"/>
        <end position="361"/>
    </location>
</feature>
<reference evidence="11" key="2">
    <citation type="submission" date="2021-01" db="EMBL/GenBank/DDBJ databases">
        <authorList>
            <person name="Schikora-Tamarit M.A."/>
        </authorList>
    </citation>
    <scope>NUCLEOTIDE SEQUENCE</scope>
    <source>
        <strain evidence="11">CBS2887</strain>
    </source>
</reference>
<evidence type="ECO:0000256" key="1">
    <source>
        <dbReference type="ARBA" id="ARBA00004141"/>
    </source>
</evidence>
<name>A0A9P8TQX7_WICPI</name>
<dbReference type="InterPro" id="IPR004813">
    <property type="entry name" value="OPT"/>
</dbReference>
<comment type="subcellular location">
    <subcellularLocation>
        <location evidence="1">Membrane</location>
        <topology evidence="1">Multi-pass membrane protein</topology>
    </subcellularLocation>
</comment>
<evidence type="ECO:0000256" key="7">
    <source>
        <dbReference type="ARBA" id="ARBA00022989"/>
    </source>
</evidence>
<dbReference type="GO" id="GO:0016020">
    <property type="term" value="C:membrane"/>
    <property type="evidence" value="ECO:0007669"/>
    <property type="project" value="UniProtKB-SubCell"/>
</dbReference>
<sequence length="787" mass="90528">MSEIHSSGVPSILKDEEKEPHKLTRSSEEDLGEKQRFTEESEDQTNFDIISIEIDSDDFSFVQGNVEHMDNSPYPEVREVVPNTDDPTIEINHWRTWFLTTIFVMIFSGVNQFFSLRYPSLSLNFLVAQVVSFPIGKFLAWVMPDIRFRYPWFNLNPGPYTIKEHGILTICVSLAGSNAYATNILIAQTNFYNKDFGAGYEILLIWTSQILGYGLAGLTRRFVVDPAFAIWPQTLISISLFETLHSGKTQKSVNGWNMSRYKFFSLAAVGSFVWYWFPGFIFKALGYFNFVLWGAKTRDNFVLNFIFGVTGGVGVIPVTFDYTQISQAMSGSVFATPFWVITNTYASVFIFFIVLLPILYFTNSFDAKYLPVISTSTFNRYQKKYDVTKILNEDFTISYEKYKEYSPLFIPFSYLLSYALNFAAIVAILVHCALYHGKDIYLKLKNSRHGGDDIHMRMYRKYNEVPDWWYGALFVIFLGLSFAVVCGWDTGLPAWGLVIALAIAFINFVPQGLLECITNQHVGLNIITELVCGYILPFRPMANLLFKLYGFIVMRQGLELSRDLKMGLYLKIAPRLLFFMQIYSTLWSGLVNVGIQRWMRFNIENICSTSQENGFTCASGRTVFNASIIWSLPKFLFSPGQRYNCFMWFFLIGLICPIITYALHKRWPNKWYGKINAPVFFTGPGNIPPATPYNYSCFAVLGSVIYYIRRRWPRWHARYNFVLGAGVESGVAIAIVIIFLCVQFPMGSKHKSFNWWGNDVYKNTIDWKGSTFYKLKTGETFGPDKWW</sequence>
<feature type="transmembrane region" description="Helical" evidence="10">
    <location>
        <begin position="198"/>
        <end position="216"/>
    </location>
</feature>
<comment type="caution">
    <text evidence="11">The sequence shown here is derived from an EMBL/GenBank/DDBJ whole genome shotgun (WGS) entry which is preliminary data.</text>
</comment>
<keyword evidence="6" id="KW-0653">Protein transport</keyword>
<organism evidence="11 12">
    <name type="scientific">Wickerhamomyces pijperi</name>
    <name type="common">Yeast</name>
    <name type="synonym">Pichia pijperi</name>
    <dbReference type="NCBI Taxonomy" id="599730"/>
    <lineage>
        <taxon>Eukaryota</taxon>
        <taxon>Fungi</taxon>
        <taxon>Dikarya</taxon>
        <taxon>Ascomycota</taxon>
        <taxon>Saccharomycotina</taxon>
        <taxon>Saccharomycetes</taxon>
        <taxon>Phaffomycetales</taxon>
        <taxon>Wickerhamomycetaceae</taxon>
        <taxon>Wickerhamomyces</taxon>
    </lineage>
</organism>
<comment type="similarity">
    <text evidence="2">Belongs to the oligopeptide OPT transporter family.</text>
</comment>
<gene>
    <name evidence="11" type="ORF">WICPIJ_001118</name>
</gene>
<evidence type="ECO:0000313" key="12">
    <source>
        <dbReference type="Proteomes" id="UP000774326"/>
    </source>
</evidence>
<feature type="transmembrane region" description="Helical" evidence="10">
    <location>
        <begin position="166"/>
        <end position="186"/>
    </location>
</feature>
<dbReference type="AlphaFoldDB" id="A0A9P8TQX7"/>
<protein>
    <recommendedName>
        <fullName evidence="13">Oligopeptide transporter</fullName>
    </recommendedName>
</protein>
<evidence type="ECO:0000256" key="3">
    <source>
        <dbReference type="ARBA" id="ARBA00022448"/>
    </source>
</evidence>
<evidence type="ECO:0000256" key="4">
    <source>
        <dbReference type="ARBA" id="ARBA00022692"/>
    </source>
</evidence>
<dbReference type="NCBIfam" id="TIGR00727">
    <property type="entry name" value="ISP4_OPT"/>
    <property type="match status" value="1"/>
</dbReference>
<feature type="transmembrane region" description="Helical" evidence="10">
    <location>
        <begin position="643"/>
        <end position="663"/>
    </location>
</feature>
<feature type="region of interest" description="Disordered" evidence="9">
    <location>
        <begin position="1"/>
        <end position="43"/>
    </location>
</feature>
<feature type="transmembrane region" description="Helical" evidence="10">
    <location>
        <begin position="301"/>
        <end position="320"/>
    </location>
</feature>
<reference evidence="11" key="1">
    <citation type="journal article" date="2021" name="Open Biol.">
        <title>Shared evolutionary footprints suggest mitochondrial oxidative damage underlies multiple complex I losses in fungi.</title>
        <authorList>
            <person name="Schikora-Tamarit M.A."/>
            <person name="Marcet-Houben M."/>
            <person name="Nosek J."/>
            <person name="Gabaldon T."/>
        </authorList>
    </citation>
    <scope>NUCLEOTIDE SEQUENCE</scope>
    <source>
        <strain evidence="11">CBS2887</strain>
    </source>
</reference>
<evidence type="ECO:0000313" key="11">
    <source>
        <dbReference type="EMBL" id="KAH3687901.1"/>
    </source>
</evidence>
<dbReference type="EMBL" id="JAEUBG010000596">
    <property type="protein sequence ID" value="KAH3687901.1"/>
    <property type="molecule type" value="Genomic_DNA"/>
</dbReference>
<dbReference type="PANTHER" id="PTHR22601">
    <property type="entry name" value="ISP4 LIKE PROTEIN"/>
    <property type="match status" value="1"/>
</dbReference>